<evidence type="ECO:0000313" key="11">
    <source>
        <dbReference type="EMBL" id="KVI04428.1"/>
    </source>
</evidence>
<keyword evidence="12" id="KW-1185">Reference proteome</keyword>
<proteinExistence type="inferred from homology"/>
<dbReference type="InterPro" id="IPR004316">
    <property type="entry name" value="SWEET_rpt"/>
</dbReference>
<feature type="transmembrane region" description="Helical" evidence="10">
    <location>
        <begin position="56"/>
        <end position="77"/>
    </location>
</feature>
<dbReference type="OMA" id="PPAIRTW"/>
<dbReference type="AlphaFoldDB" id="A0A124SFV7"/>
<organism evidence="11 12">
    <name type="scientific">Cynara cardunculus var. scolymus</name>
    <name type="common">Globe artichoke</name>
    <name type="synonym">Cynara scolymus</name>
    <dbReference type="NCBI Taxonomy" id="59895"/>
    <lineage>
        <taxon>Eukaryota</taxon>
        <taxon>Viridiplantae</taxon>
        <taxon>Streptophyta</taxon>
        <taxon>Embryophyta</taxon>
        <taxon>Tracheophyta</taxon>
        <taxon>Spermatophyta</taxon>
        <taxon>Magnoliopsida</taxon>
        <taxon>eudicotyledons</taxon>
        <taxon>Gunneridae</taxon>
        <taxon>Pentapetalae</taxon>
        <taxon>asterids</taxon>
        <taxon>campanulids</taxon>
        <taxon>Asterales</taxon>
        <taxon>Asteraceae</taxon>
        <taxon>Carduoideae</taxon>
        <taxon>Cardueae</taxon>
        <taxon>Carduinae</taxon>
        <taxon>Cynara</taxon>
    </lineage>
</organism>
<keyword evidence="4" id="KW-1003">Cell membrane</keyword>
<reference evidence="11 12" key="1">
    <citation type="journal article" date="2016" name="Sci. Rep.">
        <title>The genome sequence of the outbreeding globe artichoke constructed de novo incorporating a phase-aware low-pass sequencing strategy of F1 progeny.</title>
        <authorList>
            <person name="Scaglione D."/>
            <person name="Reyes-Chin-Wo S."/>
            <person name="Acquadro A."/>
            <person name="Froenicke L."/>
            <person name="Portis E."/>
            <person name="Beitel C."/>
            <person name="Tirone M."/>
            <person name="Mauro R."/>
            <person name="Lo Monaco A."/>
            <person name="Mauromicale G."/>
            <person name="Faccioli P."/>
            <person name="Cattivelli L."/>
            <person name="Rieseberg L."/>
            <person name="Michelmore R."/>
            <person name="Lanteri S."/>
        </authorList>
    </citation>
    <scope>NUCLEOTIDE SEQUENCE [LARGE SCALE GENOMIC DNA]</scope>
    <source>
        <strain evidence="11">2C</strain>
    </source>
</reference>
<dbReference type="PANTHER" id="PTHR10791:SF134">
    <property type="entry name" value="BIDIRECTIONAL SUGAR TRANSPORTER SWEET9"/>
    <property type="match status" value="1"/>
</dbReference>
<evidence type="ECO:0008006" key="13">
    <source>
        <dbReference type="Google" id="ProtNLM"/>
    </source>
</evidence>
<dbReference type="Gramene" id="KVI04428">
    <property type="protein sequence ID" value="KVI04428"/>
    <property type="gene ID" value="Ccrd_017255"/>
</dbReference>
<dbReference type="PANTHER" id="PTHR10791">
    <property type="entry name" value="RAG1-ACTIVATING PROTEIN 1"/>
    <property type="match status" value="1"/>
</dbReference>
<dbReference type="Pfam" id="PF03083">
    <property type="entry name" value="MtN3_slv"/>
    <property type="match status" value="1"/>
</dbReference>
<dbReference type="EMBL" id="LEKV01002063">
    <property type="protein sequence ID" value="KVI04428.1"/>
    <property type="molecule type" value="Genomic_DNA"/>
</dbReference>
<gene>
    <name evidence="11" type="ORF">Ccrd_017255</name>
</gene>
<evidence type="ECO:0000256" key="8">
    <source>
        <dbReference type="ARBA" id="ARBA00022989"/>
    </source>
</evidence>
<name>A0A124SFV7_CYNCS</name>
<dbReference type="Gene3D" id="1.20.1280.290">
    <property type="match status" value="1"/>
</dbReference>
<comment type="subcellular location">
    <subcellularLocation>
        <location evidence="1">Cell membrane</location>
        <topology evidence="1">Multi-pass membrane protein</topology>
    </subcellularLocation>
</comment>
<keyword evidence="7" id="KW-0677">Repeat</keyword>
<dbReference type="FunFam" id="1.20.1280.290:FF:000003">
    <property type="entry name" value="Bidirectional sugar transporter SWEET"/>
    <property type="match status" value="1"/>
</dbReference>
<evidence type="ECO:0000256" key="6">
    <source>
        <dbReference type="ARBA" id="ARBA00022692"/>
    </source>
</evidence>
<evidence type="ECO:0000256" key="2">
    <source>
        <dbReference type="ARBA" id="ARBA00007809"/>
    </source>
</evidence>
<evidence type="ECO:0000256" key="3">
    <source>
        <dbReference type="ARBA" id="ARBA00022448"/>
    </source>
</evidence>
<keyword evidence="5" id="KW-0762">Sugar transport</keyword>
<evidence type="ECO:0000256" key="1">
    <source>
        <dbReference type="ARBA" id="ARBA00004651"/>
    </source>
</evidence>
<dbReference type="Proteomes" id="UP000243975">
    <property type="component" value="Unassembled WGS sequence"/>
</dbReference>
<comment type="caution">
    <text evidence="11">The sequence shown here is derived from an EMBL/GenBank/DDBJ whole genome shotgun (WGS) entry which is preliminary data.</text>
</comment>
<evidence type="ECO:0000256" key="10">
    <source>
        <dbReference type="SAM" id="Phobius"/>
    </source>
</evidence>
<evidence type="ECO:0000256" key="9">
    <source>
        <dbReference type="ARBA" id="ARBA00023136"/>
    </source>
</evidence>
<protein>
    <recommendedName>
        <fullName evidence="13">SWEET sugar transporter</fullName>
    </recommendedName>
</protein>
<evidence type="ECO:0000256" key="5">
    <source>
        <dbReference type="ARBA" id="ARBA00022597"/>
    </source>
</evidence>
<comment type="similarity">
    <text evidence="2">Belongs to the SWEET sugar transporter family.</text>
</comment>
<evidence type="ECO:0000256" key="7">
    <source>
        <dbReference type="ARBA" id="ARBA00022737"/>
    </source>
</evidence>
<dbReference type="GO" id="GO:0005886">
    <property type="term" value="C:plasma membrane"/>
    <property type="evidence" value="ECO:0007669"/>
    <property type="project" value="UniProtKB-SubCell"/>
</dbReference>
<evidence type="ECO:0000313" key="12">
    <source>
        <dbReference type="Proteomes" id="UP000243975"/>
    </source>
</evidence>
<dbReference type="OrthoDB" id="409725at2759"/>
<keyword evidence="6 10" id="KW-0812">Transmembrane</keyword>
<keyword evidence="3" id="KW-0813">Transport</keyword>
<dbReference type="GO" id="GO:0051119">
    <property type="term" value="F:sugar transmembrane transporter activity"/>
    <property type="evidence" value="ECO:0007669"/>
    <property type="project" value="InterPro"/>
</dbReference>
<keyword evidence="9 10" id="KW-0472">Membrane</keyword>
<evidence type="ECO:0000256" key="4">
    <source>
        <dbReference type="ARBA" id="ARBA00022475"/>
    </source>
</evidence>
<sequence length="110" mass="12616">MLAVINLAVFAAPLSIMRKVIRTKSIEYMPFMLSFSRTLCATSWFFYGFFVNDYFIAVPNVVGFIFGITQMVLYSVYKDSKKQSSSELVEKPNKTENIEVEVVVSDDHQH</sequence>
<dbReference type="InterPro" id="IPR047664">
    <property type="entry name" value="SWEET"/>
</dbReference>
<keyword evidence="8 10" id="KW-1133">Transmembrane helix</keyword>
<feature type="transmembrane region" description="Helical" evidence="10">
    <location>
        <begin position="28"/>
        <end position="50"/>
    </location>
</feature>
<dbReference type="STRING" id="59895.A0A124SFV7"/>
<accession>A0A124SFV7</accession>